<evidence type="ECO:0000256" key="1">
    <source>
        <dbReference type="SAM" id="MobiDB-lite"/>
    </source>
</evidence>
<organism evidence="3 4">
    <name type="scientific">Littorina saxatilis</name>
    <dbReference type="NCBI Taxonomy" id="31220"/>
    <lineage>
        <taxon>Eukaryota</taxon>
        <taxon>Metazoa</taxon>
        <taxon>Spiralia</taxon>
        <taxon>Lophotrochozoa</taxon>
        <taxon>Mollusca</taxon>
        <taxon>Gastropoda</taxon>
        <taxon>Caenogastropoda</taxon>
        <taxon>Littorinimorpha</taxon>
        <taxon>Littorinoidea</taxon>
        <taxon>Littorinidae</taxon>
        <taxon>Littorina</taxon>
    </lineage>
</organism>
<feature type="region of interest" description="Disordered" evidence="1">
    <location>
        <begin position="88"/>
        <end position="110"/>
    </location>
</feature>
<keyword evidence="4" id="KW-1185">Reference proteome</keyword>
<comment type="caution">
    <text evidence="3">The sequence shown here is derived from an EMBL/GenBank/DDBJ whole genome shotgun (WGS) entry which is preliminary data.</text>
</comment>
<dbReference type="Pfam" id="PF20700">
    <property type="entry name" value="Mutator"/>
    <property type="match status" value="1"/>
</dbReference>
<feature type="region of interest" description="Disordered" evidence="1">
    <location>
        <begin position="45"/>
        <end position="73"/>
    </location>
</feature>
<dbReference type="InterPro" id="IPR049012">
    <property type="entry name" value="Mutator_transp_dom"/>
</dbReference>
<feature type="region of interest" description="Disordered" evidence="1">
    <location>
        <begin position="625"/>
        <end position="647"/>
    </location>
</feature>
<dbReference type="PANTHER" id="PTHR33309:SF3">
    <property type="entry name" value="CCHC-TYPE DOMAIN-CONTAINING PROTEIN"/>
    <property type="match status" value="1"/>
</dbReference>
<name>A0AAN9G2R6_9CAEN</name>
<evidence type="ECO:0000313" key="4">
    <source>
        <dbReference type="Proteomes" id="UP001374579"/>
    </source>
</evidence>
<dbReference type="AlphaFoldDB" id="A0AAN9G2R6"/>
<feature type="domain" description="Mutator-like transposase" evidence="2">
    <location>
        <begin position="119"/>
        <end position="485"/>
    </location>
</feature>
<dbReference type="PANTHER" id="PTHR33309">
    <property type="entry name" value="KERATIN, ULTRA HIGH-SULFUR MATRIX PROTEIN-LIKE"/>
    <property type="match status" value="1"/>
</dbReference>
<accession>A0AAN9G2R6</accession>
<evidence type="ECO:0000259" key="2">
    <source>
        <dbReference type="Pfam" id="PF20700"/>
    </source>
</evidence>
<dbReference type="Proteomes" id="UP001374579">
    <property type="component" value="Unassembled WGS sequence"/>
</dbReference>
<dbReference type="EMBL" id="JBAMIC010000021">
    <property type="protein sequence ID" value="KAK7092627.1"/>
    <property type="molecule type" value="Genomic_DNA"/>
</dbReference>
<feature type="compositionally biased region" description="Acidic residues" evidence="1">
    <location>
        <begin position="90"/>
        <end position="110"/>
    </location>
</feature>
<proteinExistence type="predicted"/>
<evidence type="ECO:0000313" key="3">
    <source>
        <dbReference type="EMBL" id="KAK7092627.1"/>
    </source>
</evidence>
<sequence length="647" mass="72059">MPSDKKRRGKRRATIAFHGNVYTKKAKTSDVVGLEVNDEVICEGKNVQPQSQCSTTKDDSKSESKSATPPTRSEMKLHDMYAVSKKEYEADNMDSDSEYSCDDEDDDDEQAVTSQALHGYRLIDVDILNSNISSQLSCSFCQGNVSLFEVERKGLGSKFAFMCESRNCDSQQDFPSCPIIQEGNVSVYSVNRHSAFAMRCVGGDRSELVTFCGIMGLPKPVASSSFSHINATIQKAACSVQKQSMEDAATIEHCLAEDATEEVRNIEISVDGTYMTRGHSSNIGVSTAIGVKTGKIIDTGARSKLCKSCEYWQRQDNTSAKYLKWRARHADKCTLTHEGSSGSMEGEIAKEMFARSVEQYNLRYTSFIGDGDTSSFKKVFDSKPYGDVDVQKLECVGHVQKRMGKRLRDVKKNARGKKLSDGKVLGGRGRLTDTEINKIQAYYGNAIRGNTNNLVGMRSAVWAIFFHKLSTDTKPLHHFCLIQWCPYKQAEAAGTLATFKHTNILPEVVMEEIRPIFKDLAKTELLKRCTHGYTQNANESVNNLVWKYCPKVKHHGLVTVQTATAIGVCIFNDGCQSLGHMLTAMKIEVSEFTNTFFADKDAYRIITAQREAHLATKEARQARRLKRIGRDEQQAESEGFPYLSGGH</sequence>
<protein>
    <recommendedName>
        <fullName evidence="2">Mutator-like transposase domain-containing protein</fullName>
    </recommendedName>
</protein>
<reference evidence="3 4" key="1">
    <citation type="submission" date="2024-02" db="EMBL/GenBank/DDBJ databases">
        <title>Chromosome-scale genome assembly of the rough periwinkle Littorina saxatilis.</title>
        <authorList>
            <person name="De Jode A."/>
            <person name="Faria R."/>
            <person name="Formenti G."/>
            <person name="Sims Y."/>
            <person name="Smith T.P."/>
            <person name="Tracey A."/>
            <person name="Wood J.M.D."/>
            <person name="Zagrodzka Z.B."/>
            <person name="Johannesson K."/>
            <person name="Butlin R.K."/>
            <person name="Leder E.H."/>
        </authorList>
    </citation>
    <scope>NUCLEOTIDE SEQUENCE [LARGE SCALE GENOMIC DNA]</scope>
    <source>
        <strain evidence="3">Snail1</strain>
        <tissue evidence="3">Muscle</tissue>
    </source>
</reference>
<gene>
    <name evidence="3" type="ORF">V1264_008347</name>
</gene>